<feature type="region of interest" description="Disordered" evidence="1">
    <location>
        <begin position="61"/>
        <end position="84"/>
    </location>
</feature>
<evidence type="ECO:0000256" key="1">
    <source>
        <dbReference type="SAM" id="MobiDB-lite"/>
    </source>
</evidence>
<keyword evidence="2" id="KW-0812">Transmembrane</keyword>
<name>A0A183CAB5_GLOPA</name>
<evidence type="ECO:0000313" key="4">
    <source>
        <dbReference type="WBParaSite" id="GPLIN_000981500"/>
    </source>
</evidence>
<organism evidence="3 4">
    <name type="scientific">Globodera pallida</name>
    <name type="common">Potato cyst nematode worm</name>
    <name type="synonym">Heterodera pallida</name>
    <dbReference type="NCBI Taxonomy" id="36090"/>
    <lineage>
        <taxon>Eukaryota</taxon>
        <taxon>Metazoa</taxon>
        <taxon>Ecdysozoa</taxon>
        <taxon>Nematoda</taxon>
        <taxon>Chromadorea</taxon>
        <taxon>Rhabditida</taxon>
        <taxon>Tylenchina</taxon>
        <taxon>Tylenchomorpha</taxon>
        <taxon>Tylenchoidea</taxon>
        <taxon>Heteroderidae</taxon>
        <taxon>Heteroderinae</taxon>
        <taxon>Globodera</taxon>
    </lineage>
</organism>
<dbReference type="Proteomes" id="UP000050741">
    <property type="component" value="Unassembled WGS sequence"/>
</dbReference>
<evidence type="ECO:0000313" key="3">
    <source>
        <dbReference type="Proteomes" id="UP000050741"/>
    </source>
</evidence>
<dbReference type="AlphaFoldDB" id="A0A183CAB5"/>
<keyword evidence="3" id="KW-1185">Reference proteome</keyword>
<reference evidence="4" key="3">
    <citation type="submission" date="2016-06" db="UniProtKB">
        <authorList>
            <consortium name="WormBaseParasite"/>
        </authorList>
    </citation>
    <scope>IDENTIFICATION</scope>
</reference>
<sequence>MIQGLRERVEAVTNLTTFLREGPATVTSSAIPFPLTLLIISLLISILILQFIILVQPSRRSHSPKRSTIKKVRKGAGRLVERAPPVPVSPPALIVDARSRAFRARRAITFQQEVNQQWAIQEEHPEVIYDTVATHFDEEEDEDEF</sequence>
<evidence type="ECO:0000256" key="2">
    <source>
        <dbReference type="SAM" id="Phobius"/>
    </source>
</evidence>
<protein>
    <submittedName>
        <fullName evidence="4">Uncharacterized protein</fullName>
    </submittedName>
</protein>
<dbReference type="WBParaSite" id="GPLIN_000981500">
    <property type="protein sequence ID" value="GPLIN_000981500"/>
    <property type="gene ID" value="GPLIN_000981500"/>
</dbReference>
<feature type="transmembrane region" description="Helical" evidence="2">
    <location>
        <begin position="31"/>
        <end position="55"/>
    </location>
</feature>
<feature type="compositionally biased region" description="Basic residues" evidence="1">
    <location>
        <begin position="61"/>
        <end position="76"/>
    </location>
</feature>
<reference evidence="3" key="1">
    <citation type="submission" date="2013-12" db="EMBL/GenBank/DDBJ databases">
        <authorList>
            <person name="Aslett M."/>
        </authorList>
    </citation>
    <scope>NUCLEOTIDE SEQUENCE [LARGE SCALE GENOMIC DNA]</scope>
    <source>
        <strain evidence="3">Lindley</strain>
    </source>
</reference>
<keyword evidence="2" id="KW-0472">Membrane</keyword>
<reference evidence="3" key="2">
    <citation type="submission" date="2014-05" db="EMBL/GenBank/DDBJ databases">
        <title>The genome and life-stage specific transcriptomes of Globodera pallida elucidate key aspects of plant parasitism by a cyst nematode.</title>
        <authorList>
            <person name="Cotton J.A."/>
            <person name="Lilley C.J."/>
            <person name="Jones L.M."/>
            <person name="Kikuchi T."/>
            <person name="Reid A.J."/>
            <person name="Thorpe P."/>
            <person name="Tsai I.J."/>
            <person name="Beasley H."/>
            <person name="Blok V."/>
            <person name="Cock P.J.A."/>
            <person name="Van den Akker S.E."/>
            <person name="Holroyd N."/>
            <person name="Hunt M."/>
            <person name="Mantelin S."/>
            <person name="Naghra H."/>
            <person name="Pain A."/>
            <person name="Palomares-Rius J.E."/>
            <person name="Zarowiecki M."/>
            <person name="Berriman M."/>
            <person name="Jones J.T."/>
            <person name="Urwin P.E."/>
        </authorList>
    </citation>
    <scope>NUCLEOTIDE SEQUENCE [LARGE SCALE GENOMIC DNA]</scope>
    <source>
        <strain evidence="3">Lindley</strain>
    </source>
</reference>
<proteinExistence type="predicted"/>
<keyword evidence="2" id="KW-1133">Transmembrane helix</keyword>
<accession>A0A183CAB5</accession>